<dbReference type="NCBIfam" id="TIGR00143">
    <property type="entry name" value="hypF"/>
    <property type="match status" value="1"/>
</dbReference>
<keyword evidence="5" id="KW-0479">Metal-binding</keyword>
<comment type="similarity">
    <text evidence="3 10">Belongs to the carbamoyltransferase HypF family.</text>
</comment>
<dbReference type="Pfam" id="PF00708">
    <property type="entry name" value="Acylphosphatase"/>
    <property type="match status" value="1"/>
</dbReference>
<dbReference type="InterPro" id="IPR017945">
    <property type="entry name" value="DHBP_synth_RibB-like_a/b_dom"/>
</dbReference>
<evidence type="ECO:0000256" key="8">
    <source>
        <dbReference type="ARBA" id="ARBA00047645"/>
    </source>
</evidence>
<dbReference type="EMBL" id="CP002637">
    <property type="protein sequence ID" value="AEB99875.1"/>
    <property type="molecule type" value="Genomic_DNA"/>
</dbReference>
<dbReference type="Pfam" id="PF17788">
    <property type="entry name" value="HypF_C"/>
    <property type="match status" value="1"/>
</dbReference>
<reference evidence="14 17" key="2">
    <citation type="submission" date="2011-04" db="EMBL/GenBank/DDBJ databases">
        <title>The complete genome of Selenomonas sputigena DSM 20758.</title>
        <authorList>
            <consortium name="US DOE Joint Genome Institute (JGI-PGF)"/>
            <person name="Lucas S."/>
            <person name="Copeland A."/>
            <person name="Lapidus A."/>
            <person name="Bruce D."/>
            <person name="Goodwin L."/>
            <person name="Pitluck S."/>
            <person name="Peters L."/>
            <person name="Kyrpides N."/>
            <person name="Mavromatis K."/>
            <person name="Ivanova N."/>
            <person name="Ovchinnikova G."/>
            <person name="Teshima H."/>
            <person name="Detter J.C."/>
            <person name="Tapia R."/>
            <person name="Han C."/>
            <person name="Land M."/>
            <person name="Hauser L."/>
            <person name="Markowitz V."/>
            <person name="Cheng J.-F."/>
            <person name="Hugenholtz P."/>
            <person name="Woyke T."/>
            <person name="Wu D."/>
            <person name="Gronow S."/>
            <person name="Wellnitz S."/>
            <person name="Schneider S."/>
            <person name="Klenk H.-P."/>
            <person name="Eisen J.A."/>
        </authorList>
    </citation>
    <scope>NUCLEOTIDE SEQUENCE [LARGE SCALE GENOMIC DNA]</scope>
    <source>
        <strain evidence="14">ATCC 35185</strain>
        <strain evidence="17">ATCC 35185 / DSM 20758 / VPI D19B-28</strain>
    </source>
</reference>
<dbReference type="PANTHER" id="PTHR42959:SF1">
    <property type="entry name" value="CARBAMOYLTRANSFERASE HYPF"/>
    <property type="match status" value="1"/>
</dbReference>
<evidence type="ECO:0000259" key="13">
    <source>
        <dbReference type="PROSITE" id="PS51163"/>
    </source>
</evidence>
<evidence type="ECO:0000313" key="14">
    <source>
        <dbReference type="EMBL" id="AEB99875.1"/>
    </source>
</evidence>
<gene>
    <name evidence="15" type="primary">hypF</name>
    <name evidence="14" type="ordered locus">Selsp_0911</name>
    <name evidence="15" type="ORF">SELSPUOL_01748</name>
</gene>
<keyword evidence="6" id="KW-0863">Zinc-finger</keyword>
<dbReference type="PIRSF" id="PIRSF006256">
    <property type="entry name" value="CMPcnvr_hdrg_mat"/>
    <property type="match status" value="1"/>
</dbReference>
<dbReference type="InterPro" id="IPR004421">
    <property type="entry name" value="Carbamoyltransferase_HypF"/>
</dbReference>
<evidence type="ECO:0000256" key="7">
    <source>
        <dbReference type="ARBA" id="ARBA00022833"/>
    </source>
</evidence>
<dbReference type="Pfam" id="PF22521">
    <property type="entry name" value="HypF_C_2"/>
    <property type="match status" value="1"/>
</dbReference>
<comment type="pathway">
    <text evidence="1">Protein modification; [NiFe] hydrogenase maturation.</text>
</comment>
<evidence type="ECO:0000313" key="16">
    <source>
        <dbReference type="Proteomes" id="UP000003505"/>
    </source>
</evidence>
<dbReference type="PROSITE" id="PS51160">
    <property type="entry name" value="ACYLPHOSPHATASE_3"/>
    <property type="match status" value="1"/>
</dbReference>
<dbReference type="GO" id="GO:0016743">
    <property type="term" value="F:carboxyl- or carbamoyltransferase activity"/>
    <property type="evidence" value="ECO:0007669"/>
    <property type="project" value="UniProtKB-UniRule"/>
</dbReference>
<keyword evidence="15" id="KW-0808">Transferase</keyword>
<dbReference type="OrthoDB" id="9808093at2"/>
<dbReference type="GO" id="GO:0003998">
    <property type="term" value="F:acylphosphatase activity"/>
    <property type="evidence" value="ECO:0007669"/>
    <property type="project" value="UniProtKB-EC"/>
</dbReference>
<evidence type="ECO:0000256" key="10">
    <source>
        <dbReference type="PIRNR" id="PIRNR006256"/>
    </source>
</evidence>
<organism evidence="15 16">
    <name type="scientific">Selenomonas sputigena (strain ATCC 35185 / DSM 20758 / CCUG 44933 / VPI D19B-28)</name>
    <dbReference type="NCBI Taxonomy" id="546271"/>
    <lineage>
        <taxon>Bacteria</taxon>
        <taxon>Bacillati</taxon>
        <taxon>Bacillota</taxon>
        <taxon>Negativicutes</taxon>
        <taxon>Selenomonadales</taxon>
        <taxon>Selenomonadaceae</taxon>
        <taxon>Selenomonas</taxon>
    </lineage>
</organism>
<evidence type="ECO:0000256" key="1">
    <source>
        <dbReference type="ARBA" id="ARBA00004711"/>
    </source>
</evidence>
<dbReference type="Pfam" id="PF07503">
    <property type="entry name" value="zf-HYPF"/>
    <property type="match status" value="2"/>
</dbReference>
<dbReference type="GO" id="GO:0051604">
    <property type="term" value="P:protein maturation"/>
    <property type="evidence" value="ECO:0007669"/>
    <property type="project" value="TreeGrafter"/>
</dbReference>
<evidence type="ECO:0000256" key="5">
    <source>
        <dbReference type="ARBA" id="ARBA00022723"/>
    </source>
</evidence>
<dbReference type="PANTHER" id="PTHR42959">
    <property type="entry name" value="CARBAMOYLTRANSFERASE"/>
    <property type="match status" value="1"/>
</dbReference>
<evidence type="ECO:0000256" key="11">
    <source>
        <dbReference type="PROSITE-ProRule" id="PRU00520"/>
    </source>
</evidence>
<dbReference type="EC" id="6.2.-.-" evidence="10"/>
<keyword evidence="7" id="KW-0862">Zinc</keyword>
<evidence type="ECO:0000256" key="3">
    <source>
        <dbReference type="ARBA" id="ARBA00008097"/>
    </source>
</evidence>
<dbReference type="eggNOG" id="COG0068">
    <property type="taxonomic scope" value="Bacteria"/>
</dbReference>
<name>C9LW94_SELS3</name>
<dbReference type="HOGENOM" id="CLU_009164_0_0_9"/>
<dbReference type="Gene3D" id="3.90.870.50">
    <property type="match status" value="1"/>
</dbReference>
<reference evidence="15 16" key="1">
    <citation type="submission" date="2009-09" db="EMBL/GenBank/DDBJ databases">
        <authorList>
            <person name="Weinstock G."/>
            <person name="Sodergren E."/>
            <person name="Clifton S."/>
            <person name="Fulton L."/>
            <person name="Fulton B."/>
            <person name="Courtney L."/>
            <person name="Fronick C."/>
            <person name="Harrison M."/>
            <person name="Strong C."/>
            <person name="Farmer C."/>
            <person name="Delahaunty K."/>
            <person name="Markovic C."/>
            <person name="Hall O."/>
            <person name="Minx P."/>
            <person name="Tomlinson C."/>
            <person name="Mitreva M."/>
            <person name="Nelson J."/>
            <person name="Hou S."/>
            <person name="Wollam A."/>
            <person name="Pepin K.H."/>
            <person name="Johnson M."/>
            <person name="Bhonagiri V."/>
            <person name="Nash W.E."/>
            <person name="Warren W."/>
            <person name="Chinwalla A."/>
            <person name="Mardis E.R."/>
            <person name="Wilson R.K."/>
        </authorList>
    </citation>
    <scope>NUCLEOTIDE SEQUENCE [LARGE SCALE GENOMIC DNA]</scope>
    <source>
        <strain evidence="15">ATCC 35185</strain>
        <strain evidence="16">ATCC 35185 / DSM 20758 / VPI D19B-28</strain>
    </source>
</reference>
<dbReference type="InterPro" id="IPR055128">
    <property type="entry name" value="HypF_C_2"/>
</dbReference>
<evidence type="ECO:0000259" key="12">
    <source>
        <dbReference type="PROSITE" id="PS51160"/>
    </source>
</evidence>
<keyword evidence="17" id="KW-1185">Reference proteome</keyword>
<feature type="domain" description="YrdC-like" evidence="13">
    <location>
        <begin position="201"/>
        <end position="392"/>
    </location>
</feature>
<dbReference type="Gene3D" id="3.30.420.360">
    <property type="match status" value="1"/>
</dbReference>
<dbReference type="EMBL" id="ACKP02000040">
    <property type="protein sequence ID" value="EEX76897.1"/>
    <property type="molecule type" value="Genomic_DNA"/>
</dbReference>
<proteinExistence type="inferred from homology"/>
<protein>
    <recommendedName>
        <fullName evidence="10">Carbamoyltransferase</fullName>
        <ecNumber evidence="10">6.2.-.-</ecNumber>
    </recommendedName>
</protein>
<dbReference type="InterPro" id="IPR006070">
    <property type="entry name" value="Sua5-like_dom"/>
</dbReference>
<comment type="catalytic activity">
    <reaction evidence="8">
        <text>an acyl phosphate + H2O = a carboxylate + phosphate + H(+)</text>
        <dbReference type="Rhea" id="RHEA:14965"/>
        <dbReference type="ChEBI" id="CHEBI:15377"/>
        <dbReference type="ChEBI" id="CHEBI:15378"/>
        <dbReference type="ChEBI" id="CHEBI:29067"/>
        <dbReference type="ChEBI" id="CHEBI:43474"/>
        <dbReference type="ChEBI" id="CHEBI:59918"/>
        <dbReference type="EC" id="3.6.1.7"/>
    </reaction>
</comment>
<dbReference type="InterPro" id="IPR011125">
    <property type="entry name" value="Znf_HypF"/>
</dbReference>
<evidence type="ECO:0000313" key="15">
    <source>
        <dbReference type="EMBL" id="EEX76897.1"/>
    </source>
</evidence>
<dbReference type="SUPFAM" id="SSF54975">
    <property type="entry name" value="Acylphosphatase/BLUF domain-like"/>
    <property type="match status" value="1"/>
</dbReference>
<comment type="catalytic activity">
    <reaction evidence="9">
        <text>C-terminal L-cysteinyl-[HypE protein] + carbamoyl phosphate + ATP + H2O = C-terminal S-carboxamide-L-cysteinyl-[HypE protein] + AMP + phosphate + diphosphate + H(+)</text>
        <dbReference type="Rhea" id="RHEA:55636"/>
        <dbReference type="Rhea" id="RHEA-COMP:14247"/>
        <dbReference type="Rhea" id="RHEA-COMP:14392"/>
        <dbReference type="ChEBI" id="CHEBI:15377"/>
        <dbReference type="ChEBI" id="CHEBI:15378"/>
        <dbReference type="ChEBI" id="CHEBI:30616"/>
        <dbReference type="ChEBI" id="CHEBI:33019"/>
        <dbReference type="ChEBI" id="CHEBI:43474"/>
        <dbReference type="ChEBI" id="CHEBI:58228"/>
        <dbReference type="ChEBI" id="CHEBI:76913"/>
        <dbReference type="ChEBI" id="CHEBI:139126"/>
        <dbReference type="ChEBI" id="CHEBI:456215"/>
    </reaction>
</comment>
<dbReference type="GO" id="GO:0008270">
    <property type="term" value="F:zinc ion binding"/>
    <property type="evidence" value="ECO:0007669"/>
    <property type="project" value="UniProtKB-KW"/>
</dbReference>
<keyword evidence="4" id="KW-0436">Ligase</keyword>
<evidence type="ECO:0000256" key="9">
    <source>
        <dbReference type="ARBA" id="ARBA00048220"/>
    </source>
</evidence>
<dbReference type="UniPathway" id="UPA00335"/>
<dbReference type="InterPro" id="IPR036046">
    <property type="entry name" value="Acylphosphatase-like_dom_sf"/>
</dbReference>
<dbReference type="Proteomes" id="UP000003505">
    <property type="component" value="Unassembled WGS sequence"/>
</dbReference>
<dbReference type="InterPro" id="IPR001792">
    <property type="entry name" value="Acylphosphatase-like_dom"/>
</dbReference>
<dbReference type="Gene3D" id="3.30.110.120">
    <property type="match status" value="1"/>
</dbReference>
<evidence type="ECO:0000256" key="4">
    <source>
        <dbReference type="ARBA" id="ARBA00022598"/>
    </source>
</evidence>
<evidence type="ECO:0000256" key="6">
    <source>
        <dbReference type="ARBA" id="ARBA00022771"/>
    </source>
</evidence>
<accession>C9LW94</accession>
<feature type="domain" description="Acylphosphatase-like" evidence="12">
    <location>
        <begin position="8"/>
        <end position="95"/>
    </location>
</feature>
<dbReference type="STRING" id="546271.Selsp_0911"/>
<dbReference type="InterPro" id="IPR017968">
    <property type="entry name" value="Acylphosphatase_CS"/>
</dbReference>
<comment type="caution">
    <text evidence="11">Lacks conserved residue(s) required for the propagation of feature annotation.</text>
</comment>
<dbReference type="Pfam" id="PF01300">
    <property type="entry name" value="Sua5_yciO_yrdC"/>
    <property type="match status" value="1"/>
</dbReference>
<comment type="similarity">
    <text evidence="2">Belongs to the acylphosphatase family.</text>
</comment>
<dbReference type="Gene3D" id="3.30.420.40">
    <property type="match status" value="1"/>
</dbReference>
<dbReference type="PROSITE" id="PS51163">
    <property type="entry name" value="YRDC"/>
    <property type="match status" value="1"/>
</dbReference>
<dbReference type="AlphaFoldDB" id="C9LW94"/>
<evidence type="ECO:0000256" key="2">
    <source>
        <dbReference type="ARBA" id="ARBA00005614"/>
    </source>
</evidence>
<dbReference type="InterPro" id="IPR051060">
    <property type="entry name" value="Carbamoyltrans_HypF-like"/>
</dbReference>
<dbReference type="RefSeq" id="WP_006193044.1">
    <property type="nucleotide sequence ID" value="NC_015437.1"/>
</dbReference>
<sequence>MAKKVLQTSRFKIFGIVQGVGFRPFVSRTAKALGITGDVCNKGSYVEVRAQGTKDALQDFRKKLEKEPPERAVILKILQDSTEKAPFFHDFQIIESAHESGDVFVSPDIAICPKCQSELFDKSDRRYLHPFINCTSCGPRLTILDAMPYDRERTSMGAFPMCPACRYEYTHAETRRYDAQPVCCNDCGPHVYLLGGEERDHAAITRARHVLQAGGIVAVKGIGGFHLACDARNEAAVQRLREHKSRPQKPFAVMLRGLDAVRRECRLSDAQEAHLDNHQKPIILLEKSGSGKIAASVAPAMPSLGVMLPYTPLHLLLFSLPDELADFTDCLVMTSGNPSGAPICRMDEDALDALSSIADLILSHDREIRLRADDSVMDFYDGAPYMIRRSRGYAPLPLMLSADFQDSVLGIGGELKNTFCLAKNSLFYPSPYLGDMSDLRTLRALRQTLPRMERLLAITPAAVAADLHPRYETSRFAETLGLPIFKVQHHHAHVLSVMAENDHLSPVIGVSFDGTGYGTDGTIWGGEIMLATTRDFQRLASLAPFFHAGGDLAAREGWRLAVSLLHLYCGREDALLHSKKLGLATEKEAASVIFQLENGLHTTISTSAGRLFDAVSALLGIRRISTYEGEAAVYLQFAAEAAEKAGNSAQADALLARWKADGTLQATPAESAITITDGRFLLTSNDLFCHLLQYRLQNVSSDLLALAFHRGLAAAIRDACKNAREMTGCSTAALTGGVFQNTLLLRLTQNALKKDGFHVLHHSIIPPNDGGIAVGQALFAMQCLKDK</sequence>
<dbReference type="Proteomes" id="UP000011124">
    <property type="component" value="Chromosome"/>
</dbReference>
<dbReference type="SUPFAM" id="SSF55821">
    <property type="entry name" value="YrdC/RibB"/>
    <property type="match status" value="1"/>
</dbReference>
<dbReference type="PROSITE" id="PS00150">
    <property type="entry name" value="ACYLPHOSPHATASE_1"/>
    <property type="match status" value="1"/>
</dbReference>
<dbReference type="InterPro" id="IPR041440">
    <property type="entry name" value="HypF_C"/>
</dbReference>
<dbReference type="GO" id="GO:0016874">
    <property type="term" value="F:ligase activity"/>
    <property type="evidence" value="ECO:0007669"/>
    <property type="project" value="UniProtKB-UniRule"/>
</dbReference>
<dbReference type="GO" id="GO:0003725">
    <property type="term" value="F:double-stranded RNA binding"/>
    <property type="evidence" value="ECO:0007669"/>
    <property type="project" value="InterPro"/>
</dbReference>
<dbReference type="KEGG" id="ssg:Selsp_0911"/>
<evidence type="ECO:0000313" key="17">
    <source>
        <dbReference type="Proteomes" id="UP000011124"/>
    </source>
</evidence>